<feature type="compositionally biased region" description="Basic and acidic residues" evidence="1">
    <location>
        <begin position="360"/>
        <end position="370"/>
    </location>
</feature>
<sequence length="403" mass="46496">MGPTCEGFYDIQKSSYFLSYCGITFKFDNVKSSHNTNEVLNTMSKELNCSAIFIYQNTEKDTNTFLWNNYTELLLNTLRHPPSINYVKDLDQFTPSICDDDKGKIKIRYSIYDCSHAGGLEIKFNKHSLGLSSFKIELGVTTLQEMTRVFGLPSDSMLKRKSRSNCIQMKKFRSKDNNDHVFEFTSSRAYLPTSMIEPRYDYEDIIESITSTSNALENFNQETVKIHNYFNFGFDVIYDLNATKNGTNVVSRIILHQNRVRSVDFLKYEKLTVFLRNQNKELVTNLKLNEISNEVNLSGLPVFLDRKEYNIQENFESELKETDRIFEFVNIDEEEIEKENGETQVSGGRIDEDKDADSEENSKDKENENADLKYWGLTNYDGGNGAIFEALSNTGDLCTITLY</sequence>
<evidence type="ECO:0000256" key="1">
    <source>
        <dbReference type="SAM" id="MobiDB-lite"/>
    </source>
</evidence>
<protein>
    <submittedName>
        <fullName evidence="2">Uncharacterized protein</fullName>
    </submittedName>
</protein>
<dbReference type="OrthoDB" id="411211at2759"/>
<keyword evidence="3" id="KW-1185">Reference proteome</keyword>
<dbReference type="Proteomes" id="UP000094455">
    <property type="component" value="Unassembled WGS sequence"/>
</dbReference>
<dbReference type="GeneID" id="30178366"/>
<dbReference type="RefSeq" id="XP_019016273.1">
    <property type="nucleotide sequence ID" value="XM_019161679.1"/>
</dbReference>
<organism evidence="2 3">
    <name type="scientific">Pichia membranifaciens NRRL Y-2026</name>
    <dbReference type="NCBI Taxonomy" id="763406"/>
    <lineage>
        <taxon>Eukaryota</taxon>
        <taxon>Fungi</taxon>
        <taxon>Dikarya</taxon>
        <taxon>Ascomycota</taxon>
        <taxon>Saccharomycotina</taxon>
        <taxon>Pichiomycetes</taxon>
        <taxon>Pichiales</taxon>
        <taxon>Pichiaceae</taxon>
        <taxon>Pichia</taxon>
    </lineage>
</organism>
<gene>
    <name evidence="2" type="ORF">PICMEDRAFT_17651</name>
</gene>
<dbReference type="EMBL" id="KV454005">
    <property type="protein sequence ID" value="ODQ45160.1"/>
    <property type="molecule type" value="Genomic_DNA"/>
</dbReference>
<evidence type="ECO:0000313" key="2">
    <source>
        <dbReference type="EMBL" id="ODQ45160.1"/>
    </source>
</evidence>
<dbReference type="Pfam" id="PF03676">
    <property type="entry name" value="PHAF1"/>
    <property type="match status" value="1"/>
</dbReference>
<dbReference type="STRING" id="763406.A0A1E3NG90"/>
<feature type="region of interest" description="Disordered" evidence="1">
    <location>
        <begin position="337"/>
        <end position="370"/>
    </location>
</feature>
<accession>A0A1E3NG90</accession>
<reference evidence="2 3" key="1">
    <citation type="journal article" date="2016" name="Proc. Natl. Acad. Sci. U.S.A.">
        <title>Comparative genomics of biotechnologically important yeasts.</title>
        <authorList>
            <person name="Riley R."/>
            <person name="Haridas S."/>
            <person name="Wolfe K.H."/>
            <person name="Lopes M.R."/>
            <person name="Hittinger C.T."/>
            <person name="Goeker M."/>
            <person name="Salamov A.A."/>
            <person name="Wisecaver J.H."/>
            <person name="Long T.M."/>
            <person name="Calvey C.H."/>
            <person name="Aerts A.L."/>
            <person name="Barry K.W."/>
            <person name="Choi C."/>
            <person name="Clum A."/>
            <person name="Coughlan A.Y."/>
            <person name="Deshpande S."/>
            <person name="Douglass A.P."/>
            <person name="Hanson S.J."/>
            <person name="Klenk H.-P."/>
            <person name="LaButti K.M."/>
            <person name="Lapidus A."/>
            <person name="Lindquist E.A."/>
            <person name="Lipzen A.M."/>
            <person name="Meier-Kolthoff J.P."/>
            <person name="Ohm R.A."/>
            <person name="Otillar R.P."/>
            <person name="Pangilinan J.L."/>
            <person name="Peng Y."/>
            <person name="Rokas A."/>
            <person name="Rosa C.A."/>
            <person name="Scheuner C."/>
            <person name="Sibirny A.A."/>
            <person name="Slot J.C."/>
            <person name="Stielow J.B."/>
            <person name="Sun H."/>
            <person name="Kurtzman C.P."/>
            <person name="Blackwell M."/>
            <person name="Grigoriev I.V."/>
            <person name="Jeffries T.W."/>
        </authorList>
    </citation>
    <scope>NUCLEOTIDE SEQUENCE [LARGE SCALE GENOMIC DNA]</scope>
    <source>
        <strain evidence="2 3">NRRL Y-2026</strain>
    </source>
</reference>
<name>A0A1E3NG90_9ASCO</name>
<evidence type="ECO:0000313" key="3">
    <source>
        <dbReference type="Proteomes" id="UP000094455"/>
    </source>
</evidence>
<dbReference type="AlphaFoldDB" id="A0A1E3NG90"/>
<dbReference type="InterPro" id="IPR005373">
    <property type="entry name" value="PHAF1"/>
</dbReference>
<proteinExistence type="predicted"/>